<evidence type="ECO:0000256" key="10">
    <source>
        <dbReference type="ARBA" id="ARBA00023128"/>
    </source>
</evidence>
<dbReference type="Pfam" id="PF03061">
    <property type="entry name" value="4HBT"/>
    <property type="match status" value="1"/>
</dbReference>
<dbReference type="GO" id="GO:0047617">
    <property type="term" value="F:fatty acyl-CoA hydrolase activity"/>
    <property type="evidence" value="ECO:0007669"/>
    <property type="project" value="InterPro"/>
</dbReference>
<dbReference type="GO" id="GO:0005829">
    <property type="term" value="C:cytosol"/>
    <property type="evidence" value="ECO:0007669"/>
    <property type="project" value="UniProtKB-SubCell"/>
</dbReference>
<evidence type="ECO:0000256" key="16">
    <source>
        <dbReference type="ARBA" id="ARBA00067273"/>
    </source>
</evidence>
<evidence type="ECO:0000256" key="13">
    <source>
        <dbReference type="ARBA" id="ARBA00052976"/>
    </source>
</evidence>
<dbReference type="GO" id="GO:0005819">
    <property type="term" value="C:spindle"/>
    <property type="evidence" value="ECO:0007669"/>
    <property type="project" value="UniProtKB-SubCell"/>
</dbReference>
<evidence type="ECO:0000259" key="19">
    <source>
        <dbReference type="Pfam" id="PF03061"/>
    </source>
</evidence>
<evidence type="ECO:0000256" key="12">
    <source>
        <dbReference type="ARBA" id="ARBA00023242"/>
    </source>
</evidence>
<evidence type="ECO:0000256" key="8">
    <source>
        <dbReference type="ARBA" id="ARBA00022990"/>
    </source>
</evidence>
<dbReference type="GO" id="GO:0005739">
    <property type="term" value="C:mitochondrion"/>
    <property type="evidence" value="ECO:0007669"/>
    <property type="project" value="UniProtKB-SubCell"/>
</dbReference>
<comment type="function">
    <text evidence="14">Catalyzes the hydrolysis of acyl-CoAs into free fatty acids and coenzyme A (CoASH), regulating their respective intracellular levels. Has acyl-CoA thioesterase activity towards medium (C12) and long-chain (C18) fatty acyl-CoA substrates. Can also hydrolyze 3-hydroxyphenylacetyl-CoA and 3,4-dihydroxyphenylacetyl-CoA (in vitro). May play a role in controlling adaptive thermogenesis.</text>
</comment>
<evidence type="ECO:0000256" key="2">
    <source>
        <dbReference type="ARBA" id="ARBA00004173"/>
    </source>
</evidence>
<feature type="domain" description="Thioesterase" evidence="19">
    <location>
        <begin position="59"/>
        <end position="132"/>
    </location>
</feature>
<dbReference type="PANTHER" id="PTHR21660">
    <property type="entry name" value="THIOESTERASE SUPERFAMILY MEMBER-RELATED"/>
    <property type="match status" value="1"/>
</dbReference>
<evidence type="ECO:0000256" key="14">
    <source>
        <dbReference type="ARBA" id="ARBA00058205"/>
    </source>
</evidence>
<organism evidence="20 21">
    <name type="scientific">Rhododendron griersonianum</name>
    <dbReference type="NCBI Taxonomy" id="479676"/>
    <lineage>
        <taxon>Eukaryota</taxon>
        <taxon>Viridiplantae</taxon>
        <taxon>Streptophyta</taxon>
        <taxon>Embryophyta</taxon>
        <taxon>Tracheophyta</taxon>
        <taxon>Spermatophyta</taxon>
        <taxon>Magnoliopsida</taxon>
        <taxon>eudicotyledons</taxon>
        <taxon>Gunneridae</taxon>
        <taxon>Pentapetalae</taxon>
        <taxon>asterids</taxon>
        <taxon>Ericales</taxon>
        <taxon>Ericaceae</taxon>
        <taxon>Ericoideae</taxon>
        <taxon>Rhodoreae</taxon>
        <taxon>Rhododendron</taxon>
    </lineage>
</organism>
<dbReference type="AlphaFoldDB" id="A0AAV6J9H7"/>
<comment type="caution">
    <text evidence="20">The sequence shown here is derived from an EMBL/GenBank/DDBJ whole genome shotgun (WGS) entry which is preliminary data.</text>
</comment>
<evidence type="ECO:0000256" key="1">
    <source>
        <dbReference type="ARBA" id="ARBA00004123"/>
    </source>
</evidence>
<dbReference type="CDD" id="cd03443">
    <property type="entry name" value="PaaI_thioesterase"/>
    <property type="match status" value="1"/>
</dbReference>
<dbReference type="GO" id="GO:0006629">
    <property type="term" value="P:lipid metabolic process"/>
    <property type="evidence" value="ECO:0007669"/>
    <property type="project" value="UniProtKB-KW"/>
</dbReference>
<dbReference type="InterPro" id="IPR039298">
    <property type="entry name" value="ACOT13"/>
</dbReference>
<name>A0AAV6J9H7_9ERIC</name>
<evidence type="ECO:0000256" key="11">
    <source>
        <dbReference type="ARBA" id="ARBA00023212"/>
    </source>
</evidence>
<evidence type="ECO:0000256" key="15">
    <source>
        <dbReference type="ARBA" id="ARBA00064709"/>
    </source>
</evidence>
<evidence type="ECO:0000256" key="9">
    <source>
        <dbReference type="ARBA" id="ARBA00023098"/>
    </source>
</evidence>
<accession>A0AAV6J9H7</accession>
<comment type="subcellular location">
    <subcellularLocation>
        <location evidence="3">Cytoplasm</location>
        <location evidence="3">Cytoskeleton</location>
        <location evidence="3">Spindle</location>
    </subcellularLocation>
    <subcellularLocation>
        <location evidence="4">Cytoplasm</location>
        <location evidence="4">Cytosol</location>
    </subcellularLocation>
    <subcellularLocation>
        <location evidence="2">Mitochondrion</location>
    </subcellularLocation>
    <subcellularLocation>
        <location evidence="1">Nucleus</location>
    </subcellularLocation>
</comment>
<gene>
    <name evidence="20" type="ORF">RHGRI_024997</name>
</gene>
<evidence type="ECO:0000313" key="21">
    <source>
        <dbReference type="Proteomes" id="UP000823749"/>
    </source>
</evidence>
<evidence type="ECO:0000313" key="20">
    <source>
        <dbReference type="EMBL" id="KAG5537731.1"/>
    </source>
</evidence>
<dbReference type="GO" id="GO:0005634">
    <property type="term" value="C:nucleus"/>
    <property type="evidence" value="ECO:0007669"/>
    <property type="project" value="UniProtKB-SubCell"/>
</dbReference>
<keyword evidence="12" id="KW-0539">Nucleus</keyword>
<evidence type="ECO:0000256" key="6">
    <source>
        <dbReference type="ARBA" id="ARBA00022490"/>
    </source>
</evidence>
<comment type="subunit">
    <text evidence="15">Homotetramer. Interacts with PCTP.</text>
</comment>
<keyword evidence="11" id="KW-0206">Cytoskeleton</keyword>
<dbReference type="Proteomes" id="UP000823749">
    <property type="component" value="Chromosome 8"/>
</dbReference>
<dbReference type="InterPro" id="IPR006683">
    <property type="entry name" value="Thioestr_dom"/>
</dbReference>
<comment type="catalytic activity">
    <reaction evidence="13">
        <text>a fatty acyl-CoA + H2O = a fatty acid + CoA + H(+)</text>
        <dbReference type="Rhea" id="RHEA:16781"/>
        <dbReference type="ChEBI" id="CHEBI:15377"/>
        <dbReference type="ChEBI" id="CHEBI:15378"/>
        <dbReference type="ChEBI" id="CHEBI:28868"/>
        <dbReference type="ChEBI" id="CHEBI:57287"/>
        <dbReference type="ChEBI" id="CHEBI:77636"/>
    </reaction>
    <physiologicalReaction direction="left-to-right" evidence="13">
        <dbReference type="Rhea" id="RHEA:16782"/>
    </physiologicalReaction>
</comment>
<sequence length="203" mass="22697">MQGEDDNLQKSRKWLEDMSNGLSHELEALTLGGIQIKDAQKGLIRCRFLIPKHLSDKDGNWHAGAIAVLIDDVAAATICSVLGLIKVSVSFNISYFSTAKIQEEVEIEGEVVGHKNVLTLVMVRIRKKDSGEMVAFAKQWMSSTRGSSKALTSQFKRCDISFNKGTELSVLVDSFRLHFFKSFKASVTSKIMLRKLLQRLAYD</sequence>
<evidence type="ECO:0000256" key="5">
    <source>
        <dbReference type="ARBA" id="ARBA00008324"/>
    </source>
</evidence>
<dbReference type="Gene3D" id="3.10.129.10">
    <property type="entry name" value="Hotdog Thioesterase"/>
    <property type="match status" value="1"/>
</dbReference>
<dbReference type="SUPFAM" id="SSF54637">
    <property type="entry name" value="Thioesterase/thiol ester dehydrase-isomerase"/>
    <property type="match status" value="1"/>
</dbReference>
<reference evidence="20" key="1">
    <citation type="submission" date="2020-08" db="EMBL/GenBank/DDBJ databases">
        <title>Plant Genome Project.</title>
        <authorList>
            <person name="Zhang R.-G."/>
        </authorList>
    </citation>
    <scope>NUCLEOTIDE SEQUENCE</scope>
    <source>
        <strain evidence="20">WSP0</strain>
        <tissue evidence="20">Leaf</tissue>
    </source>
</reference>
<dbReference type="InterPro" id="IPR029069">
    <property type="entry name" value="HotDog_dom_sf"/>
</dbReference>
<keyword evidence="6" id="KW-0963">Cytoplasm</keyword>
<comment type="similarity">
    <text evidence="5">Belongs to the thioesterase PaaI family.</text>
</comment>
<proteinExistence type="inferred from homology"/>
<keyword evidence="9" id="KW-0443">Lipid metabolism</keyword>
<evidence type="ECO:0000256" key="17">
    <source>
        <dbReference type="ARBA" id="ARBA00081533"/>
    </source>
</evidence>
<dbReference type="EMBL" id="JACTNZ010000008">
    <property type="protein sequence ID" value="KAG5537731.1"/>
    <property type="molecule type" value="Genomic_DNA"/>
</dbReference>
<evidence type="ECO:0000256" key="18">
    <source>
        <dbReference type="ARBA" id="ARBA00083956"/>
    </source>
</evidence>
<keyword evidence="10" id="KW-0496">Mitochondrion</keyword>
<evidence type="ECO:0000256" key="3">
    <source>
        <dbReference type="ARBA" id="ARBA00004186"/>
    </source>
</evidence>
<keyword evidence="7" id="KW-0378">Hydrolase</keyword>
<evidence type="ECO:0000256" key="7">
    <source>
        <dbReference type="ARBA" id="ARBA00022801"/>
    </source>
</evidence>
<evidence type="ECO:0000256" key="4">
    <source>
        <dbReference type="ARBA" id="ARBA00004514"/>
    </source>
</evidence>
<dbReference type="FunFam" id="3.10.129.10:FF:000021">
    <property type="entry name" value="Acyl-coenzyme A thioesterase 13"/>
    <property type="match status" value="1"/>
</dbReference>
<dbReference type="PANTHER" id="PTHR21660:SF1">
    <property type="entry name" value="ACYL-COENZYME A THIOESTERASE 13"/>
    <property type="match status" value="1"/>
</dbReference>
<keyword evidence="8" id="KW-0007">Acetylation</keyword>
<protein>
    <recommendedName>
        <fullName evidence="16">Acyl-coenzyme A thioesterase 13</fullName>
    </recommendedName>
    <alternativeName>
        <fullName evidence="17">Hotdog-fold thioesterase superfamily member 2</fullName>
    </alternativeName>
    <alternativeName>
        <fullName evidence="18">Thioesterase superfamily member 2</fullName>
    </alternativeName>
</protein>
<keyword evidence="21" id="KW-1185">Reference proteome</keyword>